<dbReference type="InterPro" id="IPR007044">
    <property type="entry name" value="Cyclodeamin/CycHdrlase"/>
</dbReference>
<reference evidence="2" key="1">
    <citation type="journal article" date="2014" name="Genome Biol. Evol.">
        <title>Pangenome evidence for extensive interdomain horizontal transfer affecting lineage core and shell genes in uncultured planktonic thaumarchaeota and euryarchaeota.</title>
        <authorList>
            <person name="Deschamps P."/>
            <person name="Zivanovic Y."/>
            <person name="Moreira D."/>
            <person name="Rodriguez-Valera F."/>
            <person name="Lopez-Garcia P."/>
        </authorList>
    </citation>
    <scope>NUCLEOTIDE SEQUENCE</scope>
</reference>
<feature type="domain" description="Cyclodeaminase/cyclohydrolase" evidence="1">
    <location>
        <begin position="8"/>
        <end position="174"/>
    </location>
</feature>
<dbReference type="AlphaFoldDB" id="A0A075G0I2"/>
<accession>A0A075G0I2</accession>
<gene>
    <name evidence="2" type="primary">FTCD</name>
</gene>
<dbReference type="Gene3D" id="1.20.120.680">
    <property type="entry name" value="Formiminotetrahydrofolate cyclodeaminase monomer, up-and-down helical bundle"/>
    <property type="match status" value="1"/>
</dbReference>
<dbReference type="Pfam" id="PF04961">
    <property type="entry name" value="FTCD_C"/>
    <property type="match status" value="1"/>
</dbReference>
<proteinExistence type="predicted"/>
<dbReference type="SUPFAM" id="SSF101262">
    <property type="entry name" value="Methenyltetrahydrofolate cyclohydrolase-like"/>
    <property type="match status" value="1"/>
</dbReference>
<name>A0A075G0I2_9EURY</name>
<organism evidence="2">
    <name type="scientific">uncultured marine group II/III euryarchaeote AD1000_65_C10</name>
    <dbReference type="NCBI Taxonomy" id="1457794"/>
    <lineage>
        <taxon>Archaea</taxon>
        <taxon>Methanobacteriati</taxon>
        <taxon>Methanobacteriota</taxon>
        <taxon>environmental samples</taxon>
    </lineage>
</organism>
<sequence length="210" mass="22164">MTNFEEMTLQDFSDALASTNPTPGGGSAAAVALSQAAALTVMVSDITIGREKWESGWDAAEAAKLVATPLVSDAFSLANDDTDSFVSVMDSFKLPKDTTEQKEARSLAIREATYQAALVPLQTAKDALQLLLCQEELALTGNANAVTDVGVASLLASAACKGALFNVHINAISLPNDLSGPLLQQVTEIRNISKDTSRAVMKAVYTRLEE</sequence>
<protein>
    <submittedName>
        <fullName evidence="2">Formimidoyltetrahydrofolate cyclodeaminase (FTCD)</fullName>
        <ecNumber evidence="2">2.1.2.5</ecNumber>
    </submittedName>
</protein>
<dbReference type="EC" id="2.1.2.5" evidence="2"/>
<evidence type="ECO:0000313" key="2">
    <source>
        <dbReference type="EMBL" id="AIE95387.1"/>
    </source>
</evidence>
<dbReference type="GO" id="GO:0030409">
    <property type="term" value="F:glutamate formimidoyltransferase activity"/>
    <property type="evidence" value="ECO:0007669"/>
    <property type="project" value="UniProtKB-EC"/>
</dbReference>
<dbReference type="InterPro" id="IPR036178">
    <property type="entry name" value="Formintransfe-cycloase-like_sf"/>
</dbReference>
<dbReference type="EMBL" id="KF900449">
    <property type="protein sequence ID" value="AIE95387.1"/>
    <property type="molecule type" value="Genomic_DNA"/>
</dbReference>
<keyword evidence="2" id="KW-0808">Transferase</keyword>
<evidence type="ECO:0000259" key="1">
    <source>
        <dbReference type="Pfam" id="PF04961"/>
    </source>
</evidence>